<feature type="transmembrane region" description="Helical" evidence="1">
    <location>
        <begin position="151"/>
        <end position="172"/>
    </location>
</feature>
<dbReference type="Proteomes" id="UP000663834">
    <property type="component" value="Unassembled WGS sequence"/>
</dbReference>
<dbReference type="EMBL" id="CAJNOW010000127">
    <property type="protein sequence ID" value="CAF1244884.1"/>
    <property type="molecule type" value="Genomic_DNA"/>
</dbReference>
<organism evidence="2 4">
    <name type="scientific">Rotaria magnacalcarata</name>
    <dbReference type="NCBI Taxonomy" id="392030"/>
    <lineage>
        <taxon>Eukaryota</taxon>
        <taxon>Metazoa</taxon>
        <taxon>Spiralia</taxon>
        <taxon>Gnathifera</taxon>
        <taxon>Rotifera</taxon>
        <taxon>Eurotatoria</taxon>
        <taxon>Bdelloidea</taxon>
        <taxon>Philodinida</taxon>
        <taxon>Philodinidae</taxon>
        <taxon>Rotaria</taxon>
    </lineage>
</organism>
<feature type="transmembrane region" description="Helical" evidence="1">
    <location>
        <begin position="36"/>
        <end position="59"/>
    </location>
</feature>
<keyword evidence="1" id="KW-0472">Membrane</keyword>
<dbReference type="Proteomes" id="UP000681720">
    <property type="component" value="Unassembled WGS sequence"/>
</dbReference>
<comment type="caution">
    <text evidence="2">The sequence shown here is derived from an EMBL/GenBank/DDBJ whole genome shotgun (WGS) entry which is preliminary data.</text>
</comment>
<name>A0A814ZKN8_9BILA</name>
<proteinExistence type="predicted"/>
<keyword evidence="1" id="KW-0812">Transmembrane</keyword>
<dbReference type="EMBL" id="CAJOBJ010001767">
    <property type="protein sequence ID" value="CAF3895449.1"/>
    <property type="molecule type" value="Genomic_DNA"/>
</dbReference>
<keyword evidence="1" id="KW-1133">Transmembrane helix</keyword>
<dbReference type="OrthoDB" id="9981218at2759"/>
<evidence type="ECO:0000313" key="2">
    <source>
        <dbReference type="EMBL" id="CAF1244884.1"/>
    </source>
</evidence>
<gene>
    <name evidence="3" type="ORF">GIL414_LOCUS6271</name>
    <name evidence="2" type="ORF">KQP761_LOCUS1983</name>
</gene>
<feature type="transmembrane region" description="Helical" evidence="1">
    <location>
        <begin position="117"/>
        <end position="139"/>
    </location>
</feature>
<sequence>MLIPLLQVLFAAMRTISLSALNIMIYSFISRIFNKWLGFNGFISFFCSAYCLSKIVNFFKRTWLKARLRNKKPDEKISSDGLTWHSPTTMKTEDENEPIDKFENDWKYLIDDDAKNLFPSIVNIPFTNGWLLIATILLIDYQMNSLGYSYTVSLIRMMIFLSLLICGSTVRYQTLFERENKKFFDVMIKQRDEIERYIVYSNNRAPVGSVCLQIKDTPETSMFTVQLYQVNSKFHDYMYDIGDYMCQSLMERIKIYAKENKKSVRLIWSFPTCKQLWTIAIKNKKFILKNTYKDFSFLPFIDSHIQQYEYYYEYEDLSSDVANEMLANE</sequence>
<accession>A0A814ZKN8</accession>
<evidence type="ECO:0000313" key="4">
    <source>
        <dbReference type="Proteomes" id="UP000663834"/>
    </source>
</evidence>
<evidence type="ECO:0000313" key="3">
    <source>
        <dbReference type="EMBL" id="CAF3895449.1"/>
    </source>
</evidence>
<dbReference type="AlphaFoldDB" id="A0A814ZKN8"/>
<reference evidence="2" key="1">
    <citation type="submission" date="2021-02" db="EMBL/GenBank/DDBJ databases">
        <authorList>
            <person name="Nowell W R."/>
        </authorList>
    </citation>
    <scope>NUCLEOTIDE SEQUENCE</scope>
</reference>
<evidence type="ECO:0000256" key="1">
    <source>
        <dbReference type="SAM" id="Phobius"/>
    </source>
</evidence>
<protein>
    <submittedName>
        <fullName evidence="2">Uncharacterized protein</fullName>
    </submittedName>
</protein>